<feature type="region of interest" description="Disordered" evidence="5">
    <location>
        <begin position="134"/>
        <end position="154"/>
    </location>
</feature>
<dbReference type="PIRSF" id="PIRSF034445">
    <property type="entry name" value="CpxP_Spy"/>
    <property type="match status" value="1"/>
</dbReference>
<dbReference type="InterPro" id="IPR052211">
    <property type="entry name" value="Cpx_auxiliary_protein"/>
</dbReference>
<evidence type="ECO:0000313" key="7">
    <source>
        <dbReference type="EMBL" id="MDR9894209.1"/>
    </source>
</evidence>
<evidence type="ECO:0000256" key="6">
    <source>
        <dbReference type="SAM" id="SignalP"/>
    </source>
</evidence>
<evidence type="ECO:0000256" key="3">
    <source>
        <dbReference type="ARBA" id="ARBA00022729"/>
    </source>
</evidence>
<dbReference type="Proteomes" id="UP000667802">
    <property type="component" value="Unassembled WGS sequence"/>
</dbReference>
<comment type="caution">
    <text evidence="7">The sequence shown here is derived from an EMBL/GenBank/DDBJ whole genome shotgun (WGS) entry which is preliminary data.</text>
</comment>
<dbReference type="PROSITE" id="PS51257">
    <property type="entry name" value="PROKAR_LIPOPROTEIN"/>
    <property type="match status" value="1"/>
</dbReference>
<comment type="similarity">
    <text evidence="2">Belongs to the CpxP/Spy family.</text>
</comment>
<keyword evidence="3 6" id="KW-0732">Signal</keyword>
<keyword evidence="4" id="KW-0574">Periplasm</keyword>
<dbReference type="AlphaFoldDB" id="A0AAP5I3R4"/>
<feature type="signal peptide" evidence="6">
    <location>
        <begin position="1"/>
        <end position="20"/>
    </location>
</feature>
<proteinExistence type="inferred from homology"/>
<dbReference type="RefSeq" id="WP_208345076.1">
    <property type="nucleotide sequence ID" value="NZ_CAWQFN010000583.1"/>
</dbReference>
<dbReference type="InterPro" id="IPR012899">
    <property type="entry name" value="LTXXQ"/>
</dbReference>
<comment type="subcellular location">
    <subcellularLocation>
        <location evidence="1">Periplasm</location>
    </subcellularLocation>
</comment>
<accession>A0AAP5I3R4</accession>
<evidence type="ECO:0000256" key="5">
    <source>
        <dbReference type="SAM" id="MobiDB-lite"/>
    </source>
</evidence>
<dbReference type="Pfam" id="PF07813">
    <property type="entry name" value="LTXXQ"/>
    <property type="match status" value="1"/>
</dbReference>
<reference evidence="8" key="1">
    <citation type="journal article" date="2021" name="Science">
        <title>Hunting the eagle killer: A cyanobacterial neurotoxin causes vacuolar myelinopathy.</title>
        <authorList>
            <person name="Breinlinger S."/>
            <person name="Phillips T.J."/>
            <person name="Haram B.N."/>
            <person name="Mares J."/>
            <person name="Martinez Yerena J.A."/>
            <person name="Hrouzek P."/>
            <person name="Sobotka R."/>
            <person name="Henderson W.M."/>
            <person name="Schmieder P."/>
            <person name="Williams S.M."/>
            <person name="Lauderdale J.D."/>
            <person name="Wilde H.D."/>
            <person name="Gerrin W."/>
            <person name="Kust A."/>
            <person name="Washington J.W."/>
            <person name="Wagner C."/>
            <person name="Geier B."/>
            <person name="Liebeke M."/>
            <person name="Enke H."/>
            <person name="Niedermeyer T.H.J."/>
            <person name="Wilde S.B."/>
        </authorList>
    </citation>
    <scope>NUCLEOTIDE SEQUENCE [LARGE SCALE GENOMIC DNA]</scope>
    <source>
        <strain evidence="8">Thurmond2011</strain>
    </source>
</reference>
<feature type="chain" id="PRO_5042843848" evidence="6">
    <location>
        <begin position="21"/>
        <end position="154"/>
    </location>
</feature>
<dbReference type="GO" id="GO:0051082">
    <property type="term" value="F:unfolded protein binding"/>
    <property type="evidence" value="ECO:0007669"/>
    <property type="project" value="TreeGrafter"/>
</dbReference>
<evidence type="ECO:0000256" key="4">
    <source>
        <dbReference type="ARBA" id="ARBA00022764"/>
    </source>
</evidence>
<evidence type="ECO:0000313" key="8">
    <source>
        <dbReference type="Proteomes" id="UP000667802"/>
    </source>
</evidence>
<organism evidence="7 8">
    <name type="scientific">Aetokthonos hydrillicola Thurmond2011</name>
    <dbReference type="NCBI Taxonomy" id="2712845"/>
    <lineage>
        <taxon>Bacteria</taxon>
        <taxon>Bacillati</taxon>
        <taxon>Cyanobacteriota</taxon>
        <taxon>Cyanophyceae</taxon>
        <taxon>Nostocales</taxon>
        <taxon>Hapalosiphonaceae</taxon>
        <taxon>Aetokthonos</taxon>
    </lineage>
</organism>
<keyword evidence="8" id="KW-1185">Reference proteome</keyword>
<name>A0AAP5I3R4_9CYAN</name>
<sequence>MKTKFAIKPILGAVAIVILAAGCQLPSSSGANSTENATNTSPNSADVQEVSHRMSDLNLTDAQKAQMKQIREQTQTKIFGILSSDQQQQFKAATQGKHGASMRELKNLNLSDTQKQQVREIMTAQRQQINAILTPEQQAKMKQHRSSRDQSSSN</sequence>
<dbReference type="PANTHER" id="PTHR38102">
    <property type="entry name" value="PERIPLASMIC CHAPERONE SPY"/>
    <property type="match status" value="1"/>
</dbReference>
<evidence type="ECO:0000256" key="1">
    <source>
        <dbReference type="ARBA" id="ARBA00004418"/>
    </source>
</evidence>
<dbReference type="EMBL" id="JAALHA020000002">
    <property type="protein sequence ID" value="MDR9894209.1"/>
    <property type="molecule type" value="Genomic_DNA"/>
</dbReference>
<dbReference type="GO" id="GO:0030288">
    <property type="term" value="C:outer membrane-bounded periplasmic space"/>
    <property type="evidence" value="ECO:0007669"/>
    <property type="project" value="TreeGrafter"/>
</dbReference>
<evidence type="ECO:0000256" key="2">
    <source>
        <dbReference type="ARBA" id="ARBA00008441"/>
    </source>
</evidence>
<protein>
    <submittedName>
        <fullName evidence="7">Spy/CpxP family protein refolding chaperone</fullName>
    </submittedName>
</protein>
<gene>
    <name evidence="7" type="ORF">G7B40_006430</name>
</gene>
<dbReference type="PANTHER" id="PTHR38102:SF1">
    <property type="entry name" value="PERIPLASMIC CHAPERONE SPY"/>
    <property type="match status" value="1"/>
</dbReference>